<sequence>MLYRGITNKLEDLTNHIATMGSVIVKTHERQERMLRVILKDHELIEQFWKRFLLGEEGMMGIVNTITDRLAVVLPESIRKVFAPVLENMLDIMDNNSAMLERALEVAKDGVGVQQNIANISGEAARTLEENAALLNRANEELMCINDKLRLDQIASLIVSGNNIKQELVELVDNGNAMLDEANNLARDNNEINIEGNNLKQNLIASVDNNTGAVEEVISSLSNTNAIVVDIKAINEQACMAAEHNNVLTQDVLNAQLLSNEVVKDISNSVQVSNAISSDTLLLLGNMLEEGNSLARAILGGVTEIVQHNENIVRILDERFGMIIALSSDLLASSGAMVALLDSLNVSLINHYQNTAAGLGRANEELVHISSLTSNGLMLLDASVNHSNAIIQRLDAELSAKTSGLMDINQKSSDVILDISKQLAETVQDQKNHVSISEEVKQILINSDGNLSGIGNILNTVKDNGEAASNKLDKLIELGNNNEQYNKQSISSGEKLESTLSQVVNLINNLGVVYEKYADIVKEGLNEVIAGINSVFNVNTNVSNTIDEIKKLSQNIEQDSCGKANNSALLELNDKLNKMLTIKEDVLKEFENSLMPIISGFEQNFSSVAEKVSSLNEIAQINKGILDSIDNKANNALKDQLNTINTSILNLDKAFKELNSYVGTINKLFDTQKETINNINEGVKDIRVLVQDFSSIPQVLKDTAAGVSSIGAVIRSLEQTSENMNSSFVRISNNLSEEIKGLANVFIQLDDTFKLELNKLGQGTGEVYNNITRLIQQVIQLGGDVRSHKESNSLHNESLIKEINTSFENISNSISEIKGTLSTTISSRITNELTKISGNQQEIAYRVEQMLPYINELIRLVEGMGDLGINKDLNKIIDILEKVVSTDTGNKNKLDLLIKAADTLVAEMLNSRNVSQAILDIIAELGLIMSLKHTEVDDKELELETWPAFVDILSSTVVVLAFAFFILVVVLSLLKVTSSDTDAKNEKDGGSAVTIESVLLSEKTSEFQKLSIIAPPALAKNQTSKKNTPSSSEENRVVFVPENAKVTNDEVKATEIGESKKEVLGEIPKFTDSRVMEVLKELLIVQQDVIAQQRKVIEQQDTKIKQTAREYQSLLSIMTKANEVEDLRQQINNKPDKANFNTIDDEGERISGPVENPNALLYASTSYALTVNEVVEKVVNSAPELKIILEKREQAIANYKGSKALYLPSIYLDYIRKYEKADPLNNPSVNNWTGTNKFQLVLEQKIFDMNALASIARSSYMVQSQEFENQKLLESLILLAITSYFDIIQAEYVAAVNKEYLVEVSDIEKLVYKMRTQASANLDKVKLRLAYLLNIVTQGTEDSLSPSKLLPELSNKDFYDLADKMVSFLPITVNELQKEAIRNNVDILLIRSNLCAAGYRLEEQKAKYLPTIGATITLKDEEQKADNSIARTVYARPEDIIKLGFDLKNVKVTFVNGDVDLIFANGSVISLASFATLAFENNAPKIYDNEANRDKYQLVQNDEQINKVIMATVHAGELEGGNPISGVGEVSNPTSGLPSSIIDKTGNVVMRNLKNGIGDYLSTHYTTHLKGTSEEENILPGSKDVNIGGDQVPILYFGSSNNTIRYDLDASKIDSIIVDADSLKVKKNNASEDQFSADETVGSIRFIGSKGSFDPTNSEEVAKINGIDIDGGGGKNIIQFTSVNIKNLDKNTFALTFDVEKKSMLFMSKAYEKITFNDHDKANFSLDGGAGINVLDFSNWGAALGGSTKEGEGSSAFELKNTGVVQTQGDSPESIKYSWKNIQSFKGTKFSDSFVIKDEQTMYILDGNKDSQGDGNTLDYSFLGGKRGVALNISTGTVEKGDDIVKFSSFDTHALDSLKSIDGGGGNNTVDYSQTNKDIEATIVKSGFDIKGGEKVTDESNEAKVYLFGHGAPLSGKVSVLDLTQISNVNFWNIAKEDNPASESDIGSKKDDTFFVSDVDKIANNIMFDGNGGENTLNFIASSKGITIDISLEKIKVGDKDLNIARVSKLVLSNHDDTVKITKDNANLLFDKINGSMVQVDFNQSTASKGDKEDKFTGINYFYGSDSSTGFFLSKELKGENAVFSTIYINKAIDGVKVKDDNNDVISISKSGDGAKLLVSDRVIEGSRIKYEWYKVGTIAFTNNQTVVASFDEQYNYNWVPVTENTKVENTTLIFDNTKSLNKGGYENGFVVVDVTSFTAATYTANSDPSKNSPIAKVHFNGVTTVVGTGNEKDLFYGGAYNIKFMGGEKSGKATLSYEKYAAQAGITVTFDTENGAKIEDSIIKTKVDTAQHISKFVGTTEDDTFIIANNKGRGKILIDGNGGVYNKVDYSNIAKGTGIILNTEETFQGSLTNKGFAKKDDEKGIASIIIDGGGGENTIDYSRVKGIDADGGGGINSVSFEEAWEGNVDIDSITGGVINVKGYKLSKFSKIILTKNNDNIKLKADSNIDIDGGGGTNSVDYNPSEKDPKFTQGIFATEYSVLAAGNVEKIGVRVMKEARYTDSLIRFNKFIFAQDQSNHYTALFVNQVKDSPTQFILDFNRTDNADKKEVVNVIDYSRLQANTTGIGAKITFGSGNNGSKNNIAEVTRSKLHTSESISDLLIGINKIIGTNKGDVFAISTAVKNLVIDAGNSNTGGVAEKNGLGVTFVVNTPKLVVDMSHFSDYKVYLQTGEVFQNNVSVGYGFYMGFNTVKPSYYDNVAYATIANKDLLLYKSSKIIVPSSGINLEITSEWLKGAVQASKSFTITDGIVIDANSAPSKGINIAFNNNVNNEFKVRIGDDNVKVNFINVGEFIGAQNISSSFVVTKSGTLALEGSPNADEEEATTEKAEADKKEDELNNNSSEDASYSQATKEEDDELLNVVENTEYTNVVSSIKPQEILEFSSNDDINNISSEALENLEQETNNHQDDAKEDILDVINELQSLSPLQEENNQAIESIVNSNSLSNDASTKIEESINKHNSMSGDNHR</sequence>
<dbReference type="PANTHER" id="PTHR30026">
    <property type="entry name" value="OUTER MEMBRANE PROTEIN TOLC"/>
    <property type="match status" value="1"/>
</dbReference>
<feature type="region of interest" description="Disordered" evidence="7">
    <location>
        <begin position="2936"/>
        <end position="2969"/>
    </location>
</feature>
<dbReference type="Gene3D" id="1.20.1600.10">
    <property type="entry name" value="Outer membrane efflux proteins (OEP)"/>
    <property type="match status" value="1"/>
</dbReference>
<feature type="region of interest" description="Disordered" evidence="7">
    <location>
        <begin position="2813"/>
        <end position="2855"/>
    </location>
</feature>
<evidence type="ECO:0000256" key="2">
    <source>
        <dbReference type="ARBA" id="ARBA00022452"/>
    </source>
</evidence>
<keyword evidence="6" id="KW-0175">Coiled coil</keyword>
<evidence type="ECO:0000256" key="1">
    <source>
        <dbReference type="ARBA" id="ARBA00004442"/>
    </source>
</evidence>
<keyword evidence="5" id="KW-0998">Cell outer membrane</keyword>
<comment type="subcellular location">
    <subcellularLocation>
        <location evidence="1">Cell outer membrane</location>
    </subcellularLocation>
</comment>
<evidence type="ECO:0000256" key="3">
    <source>
        <dbReference type="ARBA" id="ARBA00022692"/>
    </source>
</evidence>
<comment type="caution">
    <text evidence="8">The sequence shown here is derived from an EMBL/GenBank/DDBJ whole genome shotgun (WGS) entry which is preliminary data.</text>
</comment>
<organism evidence="8">
    <name type="scientific">Menopon gallinae</name>
    <name type="common">poultry shaft louse</name>
    <dbReference type="NCBI Taxonomy" id="328185"/>
    <lineage>
        <taxon>Eukaryota</taxon>
        <taxon>Metazoa</taxon>
        <taxon>Ecdysozoa</taxon>
        <taxon>Arthropoda</taxon>
        <taxon>Hexapoda</taxon>
        <taxon>Insecta</taxon>
        <taxon>Pterygota</taxon>
        <taxon>Neoptera</taxon>
        <taxon>Paraneoptera</taxon>
        <taxon>Psocodea</taxon>
        <taxon>Troctomorpha</taxon>
        <taxon>Phthiraptera</taxon>
        <taxon>Amblycera</taxon>
        <taxon>Menoponidae</taxon>
        <taxon>Menopon</taxon>
    </lineage>
</organism>
<keyword evidence="3" id="KW-0812">Transmembrane</keyword>
<evidence type="ECO:0000256" key="6">
    <source>
        <dbReference type="SAM" id="Coils"/>
    </source>
</evidence>
<gene>
    <name evidence="8" type="ORF">PYX00_011120</name>
</gene>
<protein>
    <submittedName>
        <fullName evidence="8">Uncharacterized protein</fullName>
    </submittedName>
</protein>
<name>A0AAW2H661_9NEOP</name>
<evidence type="ECO:0000256" key="7">
    <source>
        <dbReference type="SAM" id="MobiDB-lite"/>
    </source>
</evidence>
<dbReference type="GO" id="GO:1990281">
    <property type="term" value="C:efflux pump complex"/>
    <property type="evidence" value="ECO:0007669"/>
    <property type="project" value="TreeGrafter"/>
</dbReference>
<feature type="compositionally biased region" description="Polar residues" evidence="7">
    <location>
        <begin position="2959"/>
        <end position="2969"/>
    </location>
</feature>
<reference evidence="8" key="1">
    <citation type="journal article" date="2024" name="Gigascience">
        <title>Chromosome-level genome of the poultry shaft louse Menopon gallinae provides insight into the host-switching and adaptive evolution of parasitic lice.</title>
        <authorList>
            <person name="Xu Y."/>
            <person name="Ma L."/>
            <person name="Liu S."/>
            <person name="Liang Y."/>
            <person name="Liu Q."/>
            <person name="He Z."/>
            <person name="Tian L."/>
            <person name="Duan Y."/>
            <person name="Cai W."/>
            <person name="Li H."/>
            <person name="Song F."/>
        </authorList>
    </citation>
    <scope>NUCLEOTIDE SEQUENCE</scope>
    <source>
        <strain evidence="8">Cailab_2023a</strain>
    </source>
</reference>
<keyword evidence="2" id="KW-1134">Transmembrane beta strand</keyword>
<dbReference type="EMBL" id="JARGDH010000093">
    <property type="protein sequence ID" value="KAL0263821.1"/>
    <property type="molecule type" value="Genomic_DNA"/>
</dbReference>
<dbReference type="PANTHER" id="PTHR30026:SF20">
    <property type="entry name" value="OUTER MEMBRANE PROTEIN TOLC"/>
    <property type="match status" value="1"/>
</dbReference>
<dbReference type="GO" id="GO:0015562">
    <property type="term" value="F:efflux transmembrane transporter activity"/>
    <property type="evidence" value="ECO:0007669"/>
    <property type="project" value="InterPro"/>
</dbReference>
<dbReference type="SUPFAM" id="SSF56954">
    <property type="entry name" value="Outer membrane efflux proteins (OEP)"/>
    <property type="match status" value="1"/>
</dbReference>
<accession>A0AAW2H661</accession>
<feature type="compositionally biased region" description="Polar residues" evidence="7">
    <location>
        <begin position="2839"/>
        <end position="2851"/>
    </location>
</feature>
<evidence type="ECO:0000313" key="8">
    <source>
        <dbReference type="EMBL" id="KAL0263821.1"/>
    </source>
</evidence>
<keyword evidence="4" id="KW-0472">Membrane</keyword>
<feature type="compositionally biased region" description="Polar residues" evidence="7">
    <location>
        <begin position="2936"/>
        <end position="2950"/>
    </location>
</feature>
<dbReference type="InterPro" id="IPR051906">
    <property type="entry name" value="TolC-like"/>
</dbReference>
<dbReference type="GO" id="GO:0015288">
    <property type="term" value="F:porin activity"/>
    <property type="evidence" value="ECO:0007669"/>
    <property type="project" value="TreeGrafter"/>
</dbReference>
<feature type="compositionally biased region" description="Basic and acidic residues" evidence="7">
    <location>
        <begin position="2825"/>
        <end position="2837"/>
    </location>
</feature>
<proteinExistence type="predicted"/>
<feature type="coiled-coil region" evidence="6">
    <location>
        <begin position="2890"/>
        <end position="2917"/>
    </location>
</feature>
<evidence type="ECO:0000256" key="5">
    <source>
        <dbReference type="ARBA" id="ARBA00023237"/>
    </source>
</evidence>
<evidence type="ECO:0000256" key="4">
    <source>
        <dbReference type="ARBA" id="ARBA00023136"/>
    </source>
</evidence>